<dbReference type="PROSITE" id="PS51078">
    <property type="entry name" value="ICLR_ED"/>
    <property type="match status" value="1"/>
</dbReference>
<dbReference type="SUPFAM" id="SSF46785">
    <property type="entry name" value="Winged helix' DNA-binding domain"/>
    <property type="match status" value="1"/>
</dbReference>
<keyword evidence="7" id="KW-1185">Reference proteome</keyword>
<dbReference type="GO" id="GO:0003700">
    <property type="term" value="F:DNA-binding transcription factor activity"/>
    <property type="evidence" value="ECO:0007669"/>
    <property type="project" value="TreeGrafter"/>
</dbReference>
<dbReference type="Gene3D" id="3.30.450.40">
    <property type="match status" value="1"/>
</dbReference>
<dbReference type="EMBL" id="QQAZ01000001">
    <property type="protein sequence ID" value="RDI55943.1"/>
    <property type="molecule type" value="Genomic_DNA"/>
</dbReference>
<dbReference type="PROSITE" id="PS51077">
    <property type="entry name" value="HTH_ICLR"/>
    <property type="match status" value="1"/>
</dbReference>
<evidence type="ECO:0000256" key="2">
    <source>
        <dbReference type="ARBA" id="ARBA00023125"/>
    </source>
</evidence>
<keyword evidence="3" id="KW-0804">Transcription</keyword>
<evidence type="ECO:0000256" key="1">
    <source>
        <dbReference type="ARBA" id="ARBA00023015"/>
    </source>
</evidence>
<proteinExistence type="predicted"/>
<dbReference type="InterPro" id="IPR036388">
    <property type="entry name" value="WH-like_DNA-bd_sf"/>
</dbReference>
<dbReference type="Pfam" id="PF01614">
    <property type="entry name" value="IclR_C"/>
    <property type="match status" value="1"/>
</dbReference>
<comment type="caution">
    <text evidence="6">The sequence shown here is derived from an EMBL/GenBank/DDBJ whole genome shotgun (WGS) entry which is preliminary data.</text>
</comment>
<dbReference type="GO" id="GO:0003677">
    <property type="term" value="F:DNA binding"/>
    <property type="evidence" value="ECO:0007669"/>
    <property type="project" value="UniProtKB-KW"/>
</dbReference>
<dbReference type="InterPro" id="IPR036390">
    <property type="entry name" value="WH_DNA-bd_sf"/>
</dbReference>
<name>A0A370HFH4_9NOCA</name>
<dbReference type="InterPro" id="IPR029016">
    <property type="entry name" value="GAF-like_dom_sf"/>
</dbReference>
<sequence>MRDRPTYPQSSVDNALLLIAILRDQGELTVKDAAAVLGISSSTAHRLLSMLVYRDFAVQDATRRYLPGPALFLGAVEHRATSRLNLLTRPLMRQLRDETGESVHLVVRSGRWVRFIGSVESQQALRVGDRRGAIMPARTASTGKAMLADLTAVQLARLYARRGPTPADDREAHLTDQDWTTLQRALESARRLGYAVNADDTEKGLTAVGVALRTSTGQPIAGLSVAAPTIRMNRRLADRIGRRLVALATESRQVLDQFQ</sequence>
<keyword evidence="2" id="KW-0238">DNA-binding</keyword>
<organism evidence="6 7">
    <name type="scientific">Nocardia mexicana</name>
    <dbReference type="NCBI Taxonomy" id="279262"/>
    <lineage>
        <taxon>Bacteria</taxon>
        <taxon>Bacillati</taxon>
        <taxon>Actinomycetota</taxon>
        <taxon>Actinomycetes</taxon>
        <taxon>Mycobacteriales</taxon>
        <taxon>Nocardiaceae</taxon>
        <taxon>Nocardia</taxon>
    </lineage>
</organism>
<dbReference type="InterPro" id="IPR014757">
    <property type="entry name" value="Tscrpt_reg_IclR_C"/>
</dbReference>
<dbReference type="RefSeq" id="WP_068016719.1">
    <property type="nucleotide sequence ID" value="NZ_QQAZ01000001.1"/>
</dbReference>
<dbReference type="InterPro" id="IPR005471">
    <property type="entry name" value="Tscrpt_reg_IclR_N"/>
</dbReference>
<dbReference type="Gene3D" id="1.10.10.10">
    <property type="entry name" value="Winged helix-like DNA-binding domain superfamily/Winged helix DNA-binding domain"/>
    <property type="match status" value="1"/>
</dbReference>
<dbReference type="PANTHER" id="PTHR30136">
    <property type="entry name" value="HELIX-TURN-HELIX TRANSCRIPTIONAL REGULATOR, ICLR FAMILY"/>
    <property type="match status" value="1"/>
</dbReference>
<evidence type="ECO:0000259" key="4">
    <source>
        <dbReference type="PROSITE" id="PS51077"/>
    </source>
</evidence>
<dbReference type="OrthoDB" id="7274111at2"/>
<dbReference type="InterPro" id="IPR050707">
    <property type="entry name" value="HTH_MetabolicPath_Reg"/>
</dbReference>
<dbReference type="STRING" id="1210089.GCA_001613165_01934"/>
<gene>
    <name evidence="6" type="ORF">DFR68_101780</name>
</gene>
<dbReference type="AlphaFoldDB" id="A0A370HFH4"/>
<protein>
    <submittedName>
        <fullName evidence="6">IclR family transcriptional regulator</fullName>
    </submittedName>
</protein>
<dbReference type="Pfam" id="PF09339">
    <property type="entry name" value="HTH_IclR"/>
    <property type="match status" value="1"/>
</dbReference>
<dbReference type="SUPFAM" id="SSF55781">
    <property type="entry name" value="GAF domain-like"/>
    <property type="match status" value="1"/>
</dbReference>
<dbReference type="Proteomes" id="UP000255355">
    <property type="component" value="Unassembled WGS sequence"/>
</dbReference>
<keyword evidence="1" id="KW-0805">Transcription regulation</keyword>
<evidence type="ECO:0000256" key="3">
    <source>
        <dbReference type="ARBA" id="ARBA00023163"/>
    </source>
</evidence>
<dbReference type="GO" id="GO:0045892">
    <property type="term" value="P:negative regulation of DNA-templated transcription"/>
    <property type="evidence" value="ECO:0007669"/>
    <property type="project" value="TreeGrafter"/>
</dbReference>
<evidence type="ECO:0000313" key="7">
    <source>
        <dbReference type="Proteomes" id="UP000255355"/>
    </source>
</evidence>
<evidence type="ECO:0000313" key="6">
    <source>
        <dbReference type="EMBL" id="RDI55943.1"/>
    </source>
</evidence>
<evidence type="ECO:0000259" key="5">
    <source>
        <dbReference type="PROSITE" id="PS51078"/>
    </source>
</evidence>
<feature type="domain" description="HTH iclR-type" evidence="4">
    <location>
        <begin position="9"/>
        <end position="69"/>
    </location>
</feature>
<accession>A0A370HFH4</accession>
<dbReference type="PANTHER" id="PTHR30136:SF24">
    <property type="entry name" value="HTH-TYPE TRANSCRIPTIONAL REPRESSOR ALLR"/>
    <property type="match status" value="1"/>
</dbReference>
<feature type="domain" description="IclR-ED" evidence="5">
    <location>
        <begin position="69"/>
        <end position="257"/>
    </location>
</feature>
<reference evidence="6 7" key="1">
    <citation type="submission" date="2018-07" db="EMBL/GenBank/DDBJ databases">
        <title>Genomic Encyclopedia of Type Strains, Phase IV (KMG-IV): sequencing the most valuable type-strain genomes for metagenomic binning, comparative biology and taxonomic classification.</title>
        <authorList>
            <person name="Goeker M."/>
        </authorList>
    </citation>
    <scope>NUCLEOTIDE SEQUENCE [LARGE SCALE GENOMIC DNA]</scope>
    <source>
        <strain evidence="6 7">DSM 44952</strain>
    </source>
</reference>